<accession>A0A3N4HSX6</accession>
<organism evidence="3 4">
    <name type="scientific">Ascobolus immersus RN42</name>
    <dbReference type="NCBI Taxonomy" id="1160509"/>
    <lineage>
        <taxon>Eukaryota</taxon>
        <taxon>Fungi</taxon>
        <taxon>Dikarya</taxon>
        <taxon>Ascomycota</taxon>
        <taxon>Pezizomycotina</taxon>
        <taxon>Pezizomycetes</taxon>
        <taxon>Pezizales</taxon>
        <taxon>Ascobolaceae</taxon>
        <taxon>Ascobolus</taxon>
    </lineage>
</organism>
<sequence>MNFFPSFGSQNGDAKYRSKETDDLRIRIKQLTEEISEQLNYERLTRVSDNRAWVNQVGLLTAFAERQAKEDAAFKRELLASMEGMRKEMAGMAGLKHLENDVKVLQEKMAKMECRFCGCGTNKEGEPDENGSSQQEQSLTDGEMGTIMPDQIFISAATEGQRVLTKPPSEPVTDLVDISPVISAMNKNLQMVIAKMNALPQRVQVLMQQTIIDLSQKLDVCTSSLDKATQMIENLTTANSHNNKAYEKMLVGIDKLVAASEGAVHFLDKWHMKWVVLIITLMSAVCFLDMVVRAWIFDLIIPKTRRHQGKHSKVDTSGSSSVPPNTTVESARNQLLMKMLCAKEEKVFQLEARIHESSISKTAAGETPVPRLVDEAASSSRYTLGTHQLSTPYHMVDPKELRRVVAKPTQGDSEFLRASGL</sequence>
<keyword evidence="2" id="KW-0812">Transmembrane</keyword>
<dbReference type="AlphaFoldDB" id="A0A3N4HSX6"/>
<reference evidence="3 4" key="1">
    <citation type="journal article" date="2018" name="Nat. Ecol. Evol.">
        <title>Pezizomycetes genomes reveal the molecular basis of ectomycorrhizal truffle lifestyle.</title>
        <authorList>
            <person name="Murat C."/>
            <person name="Payen T."/>
            <person name="Noel B."/>
            <person name="Kuo A."/>
            <person name="Morin E."/>
            <person name="Chen J."/>
            <person name="Kohler A."/>
            <person name="Krizsan K."/>
            <person name="Balestrini R."/>
            <person name="Da Silva C."/>
            <person name="Montanini B."/>
            <person name="Hainaut M."/>
            <person name="Levati E."/>
            <person name="Barry K.W."/>
            <person name="Belfiori B."/>
            <person name="Cichocki N."/>
            <person name="Clum A."/>
            <person name="Dockter R.B."/>
            <person name="Fauchery L."/>
            <person name="Guy J."/>
            <person name="Iotti M."/>
            <person name="Le Tacon F."/>
            <person name="Lindquist E.A."/>
            <person name="Lipzen A."/>
            <person name="Malagnac F."/>
            <person name="Mello A."/>
            <person name="Molinier V."/>
            <person name="Miyauchi S."/>
            <person name="Poulain J."/>
            <person name="Riccioni C."/>
            <person name="Rubini A."/>
            <person name="Sitrit Y."/>
            <person name="Splivallo R."/>
            <person name="Traeger S."/>
            <person name="Wang M."/>
            <person name="Zifcakova L."/>
            <person name="Wipf D."/>
            <person name="Zambonelli A."/>
            <person name="Paolocci F."/>
            <person name="Nowrousian M."/>
            <person name="Ottonello S."/>
            <person name="Baldrian P."/>
            <person name="Spatafora J.W."/>
            <person name="Henrissat B."/>
            <person name="Nagy L.G."/>
            <person name="Aury J.M."/>
            <person name="Wincker P."/>
            <person name="Grigoriev I.V."/>
            <person name="Bonfante P."/>
            <person name="Martin F.M."/>
        </authorList>
    </citation>
    <scope>NUCLEOTIDE SEQUENCE [LARGE SCALE GENOMIC DNA]</scope>
    <source>
        <strain evidence="3 4">RN42</strain>
    </source>
</reference>
<protein>
    <submittedName>
        <fullName evidence="3">Uncharacterized protein</fullName>
    </submittedName>
</protein>
<keyword evidence="2" id="KW-1133">Transmembrane helix</keyword>
<evidence type="ECO:0000256" key="2">
    <source>
        <dbReference type="SAM" id="Phobius"/>
    </source>
</evidence>
<feature type="region of interest" description="Disordered" evidence="1">
    <location>
        <begin position="308"/>
        <end position="327"/>
    </location>
</feature>
<feature type="transmembrane region" description="Helical" evidence="2">
    <location>
        <begin position="274"/>
        <end position="296"/>
    </location>
</feature>
<gene>
    <name evidence="3" type="ORF">BJ508DRAFT_311125</name>
</gene>
<evidence type="ECO:0000256" key="1">
    <source>
        <dbReference type="SAM" id="MobiDB-lite"/>
    </source>
</evidence>
<keyword evidence="4" id="KW-1185">Reference proteome</keyword>
<evidence type="ECO:0000313" key="4">
    <source>
        <dbReference type="Proteomes" id="UP000275078"/>
    </source>
</evidence>
<proteinExistence type="predicted"/>
<name>A0A3N4HSX6_ASCIM</name>
<feature type="compositionally biased region" description="Polar residues" evidence="1">
    <location>
        <begin position="315"/>
        <end position="327"/>
    </location>
</feature>
<dbReference type="Proteomes" id="UP000275078">
    <property type="component" value="Unassembled WGS sequence"/>
</dbReference>
<evidence type="ECO:0000313" key="3">
    <source>
        <dbReference type="EMBL" id="RPA76397.1"/>
    </source>
</evidence>
<dbReference type="EMBL" id="ML119745">
    <property type="protein sequence ID" value="RPA76397.1"/>
    <property type="molecule type" value="Genomic_DNA"/>
</dbReference>
<keyword evidence="2" id="KW-0472">Membrane</keyword>